<dbReference type="Proteomes" id="UP000694891">
    <property type="component" value="Unplaced"/>
</dbReference>
<feature type="compositionally biased region" description="Basic residues" evidence="1">
    <location>
        <begin position="119"/>
        <end position="128"/>
    </location>
</feature>
<organism evidence="3 4">
    <name type="scientific">Stegastes partitus</name>
    <name type="common">bicolor damselfish</name>
    <dbReference type="NCBI Taxonomy" id="144197"/>
    <lineage>
        <taxon>Eukaryota</taxon>
        <taxon>Metazoa</taxon>
        <taxon>Chordata</taxon>
        <taxon>Craniata</taxon>
        <taxon>Vertebrata</taxon>
        <taxon>Euteleostomi</taxon>
        <taxon>Actinopterygii</taxon>
        <taxon>Neopterygii</taxon>
        <taxon>Teleostei</taxon>
        <taxon>Neoteleostei</taxon>
        <taxon>Acanthomorphata</taxon>
        <taxon>Ovalentaria</taxon>
        <taxon>Pomacentridae</taxon>
        <taxon>Stegastes</taxon>
    </lineage>
</organism>
<feature type="compositionally biased region" description="Acidic residues" evidence="1">
    <location>
        <begin position="74"/>
        <end position="90"/>
    </location>
</feature>
<proteinExistence type="predicted"/>
<dbReference type="PANTHER" id="PTHR46599">
    <property type="entry name" value="PIGGYBAC TRANSPOSABLE ELEMENT-DERIVED PROTEIN 4"/>
    <property type="match status" value="1"/>
</dbReference>
<dbReference type="AlphaFoldDB" id="A0A9Y4U204"/>
<feature type="compositionally biased region" description="Basic and acidic residues" evidence="1">
    <location>
        <begin position="22"/>
        <end position="34"/>
    </location>
</feature>
<evidence type="ECO:0000313" key="3">
    <source>
        <dbReference type="Proteomes" id="UP000694891"/>
    </source>
</evidence>
<keyword evidence="3" id="KW-1185">Reference proteome</keyword>
<evidence type="ECO:0000313" key="4">
    <source>
        <dbReference type="RefSeq" id="XP_008301884.1"/>
    </source>
</evidence>
<feature type="compositionally biased region" description="Basic and acidic residues" evidence="1">
    <location>
        <begin position="100"/>
        <end position="118"/>
    </location>
</feature>
<dbReference type="InterPro" id="IPR029526">
    <property type="entry name" value="PGBD"/>
</dbReference>
<feature type="region of interest" description="Disordered" evidence="1">
    <location>
        <begin position="571"/>
        <end position="602"/>
    </location>
</feature>
<reference evidence="4" key="1">
    <citation type="submission" date="2025-08" db="UniProtKB">
        <authorList>
            <consortium name="RefSeq"/>
        </authorList>
    </citation>
    <scope>IDENTIFICATION</scope>
</reference>
<dbReference type="PANTHER" id="PTHR46599:SF3">
    <property type="entry name" value="PIGGYBAC TRANSPOSABLE ELEMENT-DERIVED PROTEIN 4"/>
    <property type="match status" value="1"/>
</dbReference>
<dbReference type="GeneID" id="103373701"/>
<accession>A0A9Y4U204</accession>
<feature type="compositionally biased region" description="Acidic residues" evidence="1">
    <location>
        <begin position="35"/>
        <end position="45"/>
    </location>
</feature>
<evidence type="ECO:0000259" key="2">
    <source>
        <dbReference type="Pfam" id="PF13843"/>
    </source>
</evidence>
<feature type="compositionally biased region" description="Basic and acidic residues" evidence="1">
    <location>
        <begin position="55"/>
        <end position="69"/>
    </location>
</feature>
<name>A0A9Y4U204_9TELE</name>
<dbReference type="RefSeq" id="XP_008301884.1">
    <property type="nucleotide sequence ID" value="XM_008303662.1"/>
</dbReference>
<feature type="region of interest" description="Disordered" evidence="1">
    <location>
        <begin position="1"/>
        <end position="145"/>
    </location>
</feature>
<feature type="domain" description="PiggyBac transposable element-derived protein" evidence="2">
    <location>
        <begin position="176"/>
        <end position="540"/>
    </location>
</feature>
<gene>
    <name evidence="4" type="primary">LOC103373701</name>
</gene>
<protein>
    <submittedName>
        <fullName evidence="4">PiggyBac transposable element-derived protein 4-like</fullName>
    </submittedName>
</protein>
<dbReference type="Pfam" id="PF13843">
    <property type="entry name" value="DDE_Tnp_1_7"/>
    <property type="match status" value="1"/>
</dbReference>
<sequence>MAKPSEEIEFSVEASQVSCTGRDSDVSDPEKSEAESDISDVDSAAEDMLWQGKDPGLDRDDPDDPEWKPLAEFYVEEDDPEHSSEGDPEPELQPTPSKISRLESTPKKGRGRGRERARGKGKVRRRSTSRTSPLPADGRAWCDTEVPDTTPTLPPFCSARTPGSQLIGTVDYTVLELFQQFFTNTILLTLIKNTNTYGRATYKPWVDITLKDIFSFLSVVIYMGVIKVPNLTDYWRQGRLYSFPYPKSVITGKKFLSILHALHLSSPEDDAENEKAKGTATFDRLGKIKPMYTEIRNVCRNNYHPGQHISIDERMVASKARTIFKQYLKNKPVRWGFKLFVLADSASGYTWDFFVYEGKNMQPSKKGLSYDSVVNLLNTNLLGTGYKLYVDNFYTSPALFRDLREKNISACGTIRSNVQGYPRTANNALDPKSPRGSIRWLREDSLVFVQWKDTRDVSMCSTMHTAHGKETVQRNVKDNAGQWTMIDVPIPPAIKDYNRHMGGVDLSDALIGYYEVLHKTKKWYKTLFYHFLDIAIVNSYILYKEQCKVKGNKPMHQKAFRETLVLELADAGSTKAPQQEDKSDKSTHHRLVHISDSGDKSQGRLRCRKCQSKTPVKCSTCNIPLCFLPNRDCYNEWHTQNKS</sequence>
<evidence type="ECO:0000256" key="1">
    <source>
        <dbReference type="SAM" id="MobiDB-lite"/>
    </source>
</evidence>